<dbReference type="EMBL" id="FMMM01000067">
    <property type="protein sequence ID" value="SCQ22757.1"/>
    <property type="molecule type" value="Genomic_DNA"/>
</dbReference>
<dbReference type="PANTHER" id="PTHR42751">
    <property type="entry name" value="SODIUM/HYDROGEN EXCHANGER FAMILY/TRKA DOMAIN PROTEIN"/>
    <property type="match status" value="1"/>
</dbReference>
<keyword evidence="4" id="KW-0630">Potassium</keyword>
<dbReference type="InterPro" id="IPR006037">
    <property type="entry name" value="RCK_C"/>
</dbReference>
<dbReference type="SUPFAM" id="SSF116726">
    <property type="entry name" value="TrkA C-terminal domain-like"/>
    <property type="match status" value="2"/>
</dbReference>
<protein>
    <submittedName>
        <fullName evidence="10">Inner membrane protein YbaL</fullName>
    </submittedName>
</protein>
<evidence type="ECO:0000313" key="11">
    <source>
        <dbReference type="Proteomes" id="UP000182057"/>
    </source>
</evidence>
<dbReference type="Proteomes" id="UP000182057">
    <property type="component" value="Unassembled WGS sequence"/>
</dbReference>
<keyword evidence="4" id="KW-0633">Potassium transport</keyword>
<feature type="transmembrane region" description="Helical" evidence="8">
    <location>
        <begin position="190"/>
        <end position="209"/>
    </location>
</feature>
<dbReference type="GO" id="GO:0015297">
    <property type="term" value="F:antiporter activity"/>
    <property type="evidence" value="ECO:0007669"/>
    <property type="project" value="InterPro"/>
</dbReference>
<dbReference type="GO" id="GO:0006813">
    <property type="term" value="P:potassium ion transport"/>
    <property type="evidence" value="ECO:0007669"/>
    <property type="project" value="UniProtKB-KW"/>
</dbReference>
<feature type="transmembrane region" description="Helical" evidence="8">
    <location>
        <begin position="357"/>
        <end position="377"/>
    </location>
</feature>
<evidence type="ECO:0000256" key="2">
    <source>
        <dbReference type="ARBA" id="ARBA00005551"/>
    </source>
</evidence>
<dbReference type="InterPro" id="IPR036721">
    <property type="entry name" value="RCK_C_sf"/>
</dbReference>
<organism evidence="10 11">
    <name type="scientific">Tannerella forsythia</name>
    <name type="common">Bacteroides forsythus</name>
    <dbReference type="NCBI Taxonomy" id="28112"/>
    <lineage>
        <taxon>Bacteria</taxon>
        <taxon>Pseudomonadati</taxon>
        <taxon>Bacteroidota</taxon>
        <taxon>Bacteroidia</taxon>
        <taxon>Bacteroidales</taxon>
        <taxon>Tannerellaceae</taxon>
        <taxon>Tannerella</taxon>
    </lineage>
</organism>
<dbReference type="OrthoDB" id="9781411at2"/>
<dbReference type="AlphaFoldDB" id="A0A1D3URR8"/>
<evidence type="ECO:0000256" key="8">
    <source>
        <dbReference type="SAM" id="Phobius"/>
    </source>
</evidence>
<feature type="transmembrane region" description="Helical" evidence="8">
    <location>
        <begin position="119"/>
        <end position="137"/>
    </location>
</feature>
<keyword evidence="7 8" id="KW-0472">Membrane</keyword>
<dbReference type="Pfam" id="PF02080">
    <property type="entry name" value="TrkA_C"/>
    <property type="match status" value="2"/>
</dbReference>
<feature type="transmembrane region" description="Helical" evidence="8">
    <location>
        <begin position="31"/>
        <end position="49"/>
    </location>
</feature>
<keyword evidence="6 8" id="KW-1133">Transmembrane helix</keyword>
<dbReference type="GO" id="GO:0008324">
    <property type="term" value="F:monoatomic cation transmembrane transporter activity"/>
    <property type="evidence" value="ECO:0007669"/>
    <property type="project" value="InterPro"/>
</dbReference>
<feature type="transmembrane region" description="Helical" evidence="8">
    <location>
        <begin position="426"/>
        <end position="445"/>
    </location>
</feature>
<feature type="transmembrane region" description="Helical" evidence="8">
    <location>
        <begin position="298"/>
        <end position="319"/>
    </location>
</feature>
<reference evidence="10 11" key="1">
    <citation type="submission" date="2016-09" db="EMBL/GenBank/DDBJ databases">
        <authorList>
            <person name="Capua I."/>
            <person name="De Benedictis P."/>
            <person name="Joannis T."/>
            <person name="Lombin L.H."/>
            <person name="Cattoli G."/>
        </authorList>
    </citation>
    <scope>NUCLEOTIDE SEQUENCE [LARGE SCALE GENOMIC DNA]</scope>
    <source>
        <strain evidence="10 11">UB20</strain>
    </source>
</reference>
<evidence type="ECO:0000256" key="6">
    <source>
        <dbReference type="ARBA" id="ARBA00022989"/>
    </source>
</evidence>
<proteinExistence type="inferred from homology"/>
<evidence type="ECO:0000256" key="4">
    <source>
        <dbReference type="ARBA" id="ARBA00022538"/>
    </source>
</evidence>
<feature type="transmembrane region" description="Helical" evidence="8">
    <location>
        <begin position="273"/>
        <end position="292"/>
    </location>
</feature>
<dbReference type="PROSITE" id="PS51202">
    <property type="entry name" value="RCK_C"/>
    <property type="match status" value="2"/>
</dbReference>
<sequence>MHLPTLISDLVVIIIAAGLMTLLFKRLKQPVVLGYILAGVLAGPSIQFIPTVSDTVNINTWGEIGVIFLLFNLGLDFSIKKLMKVGGTAIVGAMTVLIGMMTTGYLVGTAIGLDRMNCIFLGAMLSMSSTTIIFKAFDEMGLRNKQFAGVVFGILIVEDIFAVLMLVLLSTLAVSQTFEGQELLLSMTKLALFLVGCFVFGIYFIPSMLKALKKILNDEMLLIISIGFCLGLVYVADWIGFSSALGAFMMGAILAETIEAEHIESLVKPVKDLFAAVFFVSVGMLIDLNILWEYKWHVAILTITVMIGQLFFGSFGVLLSGKPVKTAIQSGFSLTQIGEFAFIIASQGIALKVMESHLYPLIVAVSVVTTFFTPYMIRLAEPAYNGIERALPPSWKQFLDQYTSGSNTIRHQSEWRRYLRSMSRIVGIYLAVTLVLIFAWLQLVAPLIRQFLPGQNGNLLALVLLIALMAPLLRAIMMKKNRSKAFRHLWNDSKYNRGPLVSLIVLRIIVCMGLVAIPTSALLSTKWGIVLVASLSVIAIMIFSKRVKKHSILMERHFVSNLSAREAESERRAPIRRDFANHLLERDLHLTDIEVRPHSPSIGKTLKELNFRQKCNVNIVTIIRGERRINIPGGNEYLYPLDKLIIVGSDDDILHFHDYIAERYHQADQERREEEADEMNIEQFTISEGSRLIGLSIRESGIRDKAQCLVIGIERGETSIKNPPPSTVFEEGDIVWIVGERRKVIHLSEGKTL</sequence>
<comment type="similarity">
    <text evidence="2">Belongs to the monovalent cation:proton antiporter 2 (CPA2) transporter (TC 2.A.37) family.</text>
</comment>
<evidence type="ECO:0000256" key="3">
    <source>
        <dbReference type="ARBA" id="ARBA00022448"/>
    </source>
</evidence>
<feature type="transmembrane region" description="Helical" evidence="8">
    <location>
        <begin position="498"/>
        <end position="521"/>
    </location>
</feature>
<keyword evidence="5 8" id="KW-0812">Transmembrane</keyword>
<dbReference type="Gene3D" id="3.30.70.1450">
    <property type="entry name" value="Regulator of K+ conductance, C-terminal domain"/>
    <property type="match status" value="2"/>
</dbReference>
<evidence type="ECO:0000313" key="10">
    <source>
        <dbReference type="EMBL" id="SCQ22757.1"/>
    </source>
</evidence>
<dbReference type="PANTHER" id="PTHR42751:SF3">
    <property type="entry name" value="SODIUM_GLUTAMATE SYMPORTER"/>
    <property type="match status" value="1"/>
</dbReference>
<dbReference type="GO" id="GO:1902600">
    <property type="term" value="P:proton transmembrane transport"/>
    <property type="evidence" value="ECO:0007669"/>
    <property type="project" value="InterPro"/>
</dbReference>
<feature type="transmembrane region" description="Helical" evidence="8">
    <location>
        <begin position="61"/>
        <end position="79"/>
    </location>
</feature>
<accession>A0A1D3URR8</accession>
<feature type="transmembrane region" description="Helical" evidence="8">
    <location>
        <begin position="6"/>
        <end position="24"/>
    </location>
</feature>
<gene>
    <name evidence="10" type="primary">ybaL</name>
    <name evidence="10" type="ORF">TFUB20_01820</name>
</gene>
<feature type="transmembrane region" description="Helical" evidence="8">
    <location>
        <begin position="149"/>
        <end position="170"/>
    </location>
</feature>
<feature type="domain" description="RCK C-terminal" evidence="9">
    <location>
        <begin position="669"/>
        <end position="753"/>
    </location>
</feature>
<evidence type="ECO:0000256" key="5">
    <source>
        <dbReference type="ARBA" id="ARBA00022692"/>
    </source>
</evidence>
<evidence type="ECO:0000259" key="9">
    <source>
        <dbReference type="PROSITE" id="PS51202"/>
    </source>
</evidence>
<dbReference type="Pfam" id="PF00999">
    <property type="entry name" value="Na_H_Exchanger"/>
    <property type="match status" value="1"/>
</dbReference>
<feature type="transmembrane region" description="Helical" evidence="8">
    <location>
        <begin position="221"/>
        <end position="239"/>
    </location>
</feature>
<dbReference type="Gene3D" id="1.20.1530.20">
    <property type="match status" value="1"/>
</dbReference>
<evidence type="ECO:0000256" key="7">
    <source>
        <dbReference type="ARBA" id="ARBA00023136"/>
    </source>
</evidence>
<dbReference type="InterPro" id="IPR038770">
    <property type="entry name" value="Na+/solute_symporter_sf"/>
</dbReference>
<comment type="subcellular location">
    <subcellularLocation>
        <location evidence="1">Membrane</location>
        <topology evidence="1">Multi-pass membrane protein</topology>
    </subcellularLocation>
</comment>
<feature type="transmembrane region" description="Helical" evidence="8">
    <location>
        <begin position="527"/>
        <end position="544"/>
    </location>
</feature>
<keyword evidence="3" id="KW-0813">Transport</keyword>
<dbReference type="GO" id="GO:0016020">
    <property type="term" value="C:membrane"/>
    <property type="evidence" value="ECO:0007669"/>
    <property type="project" value="UniProtKB-SubCell"/>
</dbReference>
<evidence type="ECO:0000256" key="1">
    <source>
        <dbReference type="ARBA" id="ARBA00004141"/>
    </source>
</evidence>
<feature type="transmembrane region" description="Helical" evidence="8">
    <location>
        <begin position="457"/>
        <end position="477"/>
    </location>
</feature>
<feature type="transmembrane region" description="Helical" evidence="8">
    <location>
        <begin position="91"/>
        <end position="113"/>
    </location>
</feature>
<name>A0A1D3URR8_TANFO</name>
<dbReference type="InterPro" id="IPR006153">
    <property type="entry name" value="Cation/H_exchanger_TM"/>
</dbReference>
<dbReference type="RefSeq" id="WP_074450006.1">
    <property type="nucleotide sequence ID" value="NZ_FMMM01000067.1"/>
</dbReference>
<keyword evidence="4" id="KW-0406">Ion transport</keyword>
<feature type="domain" description="RCK C-terminal" evidence="9">
    <location>
        <begin position="578"/>
        <end position="662"/>
    </location>
</feature>